<evidence type="ECO:0000256" key="4">
    <source>
        <dbReference type="ARBA" id="ARBA00023172"/>
    </source>
</evidence>
<evidence type="ECO:0000313" key="6">
    <source>
        <dbReference type="EMBL" id="MBB3104401.1"/>
    </source>
</evidence>
<dbReference type="PANTHER" id="PTHR30349:SF41">
    <property type="entry name" value="INTEGRASE_RECOMBINASE PROTEIN MJ0367-RELATED"/>
    <property type="match status" value="1"/>
</dbReference>
<dbReference type="Pfam" id="PF20172">
    <property type="entry name" value="DUF6538"/>
    <property type="match status" value="1"/>
</dbReference>
<dbReference type="InterPro" id="IPR013762">
    <property type="entry name" value="Integrase-like_cat_sf"/>
</dbReference>
<dbReference type="InterPro" id="IPR002104">
    <property type="entry name" value="Integrase_catalytic"/>
</dbReference>
<evidence type="ECO:0000259" key="5">
    <source>
        <dbReference type="PROSITE" id="PS51898"/>
    </source>
</evidence>
<dbReference type="InterPro" id="IPR046668">
    <property type="entry name" value="DUF6538"/>
</dbReference>
<gene>
    <name evidence="6" type="ORF">FHR87_002817</name>
</gene>
<dbReference type="InterPro" id="IPR011010">
    <property type="entry name" value="DNA_brk_join_enz"/>
</dbReference>
<evidence type="ECO:0000256" key="3">
    <source>
        <dbReference type="ARBA" id="ARBA00023125"/>
    </source>
</evidence>
<evidence type="ECO:0000313" key="7">
    <source>
        <dbReference type="Proteomes" id="UP000549250"/>
    </source>
</evidence>
<dbReference type="CDD" id="cd01184">
    <property type="entry name" value="INT_C_like_1"/>
    <property type="match status" value="1"/>
</dbReference>
<protein>
    <submittedName>
        <fullName evidence="6">Integrase</fullName>
    </submittedName>
</protein>
<accession>A0A839T4E1</accession>
<keyword evidence="2" id="KW-0229">DNA integration</keyword>
<dbReference type="PANTHER" id="PTHR30349">
    <property type="entry name" value="PHAGE INTEGRASE-RELATED"/>
    <property type="match status" value="1"/>
</dbReference>
<keyword evidence="3" id="KW-0238">DNA-binding</keyword>
<dbReference type="Pfam" id="PF00589">
    <property type="entry name" value="Phage_integrase"/>
    <property type="match status" value="1"/>
</dbReference>
<evidence type="ECO:0000256" key="1">
    <source>
        <dbReference type="ARBA" id="ARBA00008857"/>
    </source>
</evidence>
<keyword evidence="7" id="KW-1185">Reference proteome</keyword>
<dbReference type="Proteomes" id="UP000549250">
    <property type="component" value="Unassembled WGS sequence"/>
</dbReference>
<dbReference type="GO" id="GO:0015074">
    <property type="term" value="P:DNA integration"/>
    <property type="evidence" value="ECO:0007669"/>
    <property type="project" value="UniProtKB-KW"/>
</dbReference>
<organism evidence="6 7">
    <name type="scientific">Azomonas macrocytogenes</name>
    <name type="common">Azotobacter macrocytogenes</name>
    <dbReference type="NCBI Taxonomy" id="69962"/>
    <lineage>
        <taxon>Bacteria</taxon>
        <taxon>Pseudomonadati</taxon>
        <taxon>Pseudomonadota</taxon>
        <taxon>Gammaproteobacteria</taxon>
        <taxon>Pseudomonadales</taxon>
        <taxon>Pseudomonadaceae</taxon>
        <taxon>Azomonas</taxon>
    </lineage>
</organism>
<reference evidence="6 7" key="1">
    <citation type="submission" date="2020-08" db="EMBL/GenBank/DDBJ databases">
        <title>Genomic Encyclopedia of Type Strains, Phase III (KMG-III): the genomes of soil and plant-associated and newly described type strains.</title>
        <authorList>
            <person name="Whitman W."/>
        </authorList>
    </citation>
    <scope>NUCLEOTIDE SEQUENCE [LARGE SCALE GENOMIC DNA]</scope>
    <source>
        <strain evidence="6 7">CECT 4462</strain>
    </source>
</reference>
<dbReference type="SUPFAM" id="SSF56349">
    <property type="entry name" value="DNA breaking-rejoining enzymes"/>
    <property type="match status" value="1"/>
</dbReference>
<dbReference type="PROSITE" id="PS51898">
    <property type="entry name" value="TYR_RECOMBINASE"/>
    <property type="match status" value="1"/>
</dbReference>
<dbReference type="GO" id="GO:0006310">
    <property type="term" value="P:DNA recombination"/>
    <property type="evidence" value="ECO:0007669"/>
    <property type="project" value="UniProtKB-KW"/>
</dbReference>
<evidence type="ECO:0000256" key="2">
    <source>
        <dbReference type="ARBA" id="ARBA00022908"/>
    </source>
</evidence>
<keyword evidence="4" id="KW-0233">DNA recombination</keyword>
<dbReference type="Gene3D" id="1.10.443.10">
    <property type="entry name" value="Intergrase catalytic core"/>
    <property type="match status" value="1"/>
</dbReference>
<name>A0A839T4E1_AZOMA</name>
<comment type="caution">
    <text evidence="6">The sequence shown here is derived from an EMBL/GenBank/DDBJ whole genome shotgun (WGS) entry which is preliminary data.</text>
</comment>
<dbReference type="RefSeq" id="WP_183167273.1">
    <property type="nucleotide sequence ID" value="NZ_JACHXI010000015.1"/>
</dbReference>
<proteinExistence type="inferred from homology"/>
<dbReference type="EMBL" id="JACHXI010000015">
    <property type="protein sequence ID" value="MBB3104401.1"/>
    <property type="molecule type" value="Genomic_DNA"/>
</dbReference>
<dbReference type="GO" id="GO:0003677">
    <property type="term" value="F:DNA binding"/>
    <property type="evidence" value="ECO:0007669"/>
    <property type="project" value="UniProtKB-KW"/>
</dbReference>
<dbReference type="InterPro" id="IPR050090">
    <property type="entry name" value="Tyrosine_recombinase_XerCD"/>
</dbReference>
<feature type="domain" description="Tyr recombinase" evidence="5">
    <location>
        <begin position="291"/>
        <end position="470"/>
    </location>
</feature>
<dbReference type="AlphaFoldDB" id="A0A839T4E1"/>
<sequence length="476" mass="53983">MPRFCFRKKGESTYYAKLTVPIDVRHIIGKSVFKQTTGTSDSRIAGDRALSIVAGWKEEIEKARNAGANLISDIRYTRSELAETIKQADEITVNKILSLPNPFPGETPSRPPNIPTFLKMIAETAIKEDRLLELAAIFKKHNSEYPSKGKLIDLYQEVFEFYFTLQNDRISTILFDNGLSKDIELSKAPATPTLLSTSQIGKYTDYRLKTGITSGVADNDKRRLIRLFKELGSNPTQQQVQQWFDNLECTAASMDKYLRTFNTYALWLPAASSVFADIKIKTESKKEMAARGKESFTLEQLQILFSSTKPAAISLRPLMLCALYTGARIAELCDLKIENIKITNGIRVIDIKDSKTVAGIRCIPIHSQLEQVIDELISASKNEYLFNNLSTNKGERSKLYGKRFSDLKIDLGFDKRVSFHSFRHTFATALANLDIPERIIQHIVGHERTSFTFKKYAKSEPLVKMKEAIEKLDYQF</sequence>
<comment type="similarity">
    <text evidence="1">Belongs to the 'phage' integrase family.</text>
</comment>